<dbReference type="FunFam" id="3.20.20.80:FF:000067">
    <property type="entry name" value="Glucan 1,3-beta-glucosidase A"/>
    <property type="match status" value="1"/>
</dbReference>
<evidence type="ECO:0000259" key="8">
    <source>
        <dbReference type="Pfam" id="PF25490"/>
    </source>
</evidence>
<organism evidence="9">
    <name type="scientific">Zea mays</name>
    <name type="common">Maize</name>
    <dbReference type="NCBI Taxonomy" id="4577"/>
    <lineage>
        <taxon>Eukaryota</taxon>
        <taxon>Viridiplantae</taxon>
        <taxon>Streptophyta</taxon>
        <taxon>Embryophyta</taxon>
        <taxon>Tracheophyta</taxon>
        <taxon>Spermatophyta</taxon>
        <taxon>Magnoliopsida</taxon>
        <taxon>Liliopsida</taxon>
        <taxon>Poales</taxon>
        <taxon>Poaceae</taxon>
        <taxon>PACMAD clade</taxon>
        <taxon>Panicoideae</taxon>
        <taxon>Andropogonodae</taxon>
        <taxon>Andropogoneae</taxon>
        <taxon>Tripsacinae</taxon>
        <taxon>Zea</taxon>
    </lineage>
</organism>
<dbReference type="eggNOG" id="ENOG502QPYU">
    <property type="taxonomic scope" value="Eukaryota"/>
</dbReference>
<evidence type="ECO:0000256" key="1">
    <source>
        <dbReference type="ARBA" id="ARBA00005641"/>
    </source>
</evidence>
<comment type="similarity">
    <text evidence="1 4">Belongs to the glycosyl hydrolase 5 (cellulase A) family.</text>
</comment>
<dbReference type="CDD" id="cd00257">
    <property type="entry name" value="beta-trefoil_FSCN-like"/>
    <property type="match status" value="1"/>
</dbReference>
<evidence type="ECO:0000313" key="9">
    <source>
        <dbReference type="EMBL" id="AQK93316.1"/>
    </source>
</evidence>
<dbReference type="AlphaFoldDB" id="A0A1D6FNV3"/>
<name>A0A1D6FNV3_MAIZE</name>
<dbReference type="SMR" id="A0A1D6FNV3"/>
<evidence type="ECO:0000256" key="5">
    <source>
        <dbReference type="SAM" id="MobiDB-lite"/>
    </source>
</evidence>
<evidence type="ECO:0000259" key="7">
    <source>
        <dbReference type="Pfam" id="PF00150"/>
    </source>
</evidence>
<dbReference type="PANTHER" id="PTHR10551:SF28">
    <property type="entry name" value="OS05G0244500 PROTEIN"/>
    <property type="match status" value="1"/>
</dbReference>
<feature type="domain" description="Glycoside hydrolase family 5" evidence="7">
    <location>
        <begin position="274"/>
        <end position="570"/>
    </location>
</feature>
<dbReference type="IntAct" id="A0A1D6FNV3">
    <property type="interactions" value="1"/>
</dbReference>
<sequence length="589" mass="64757">MGFRGGLRPPVTRVCFVLLCLCASLSEAKRTPQPAPTTGKKQQPPAASSSQQSPAVSYPALPVRAVCLGGWLVTEGWILPSLFDGIPNKDLLDGTQLQFKSALRKTYLTADNGGGGAVVANRTQASDWETFKVRSDNDAGLRLENSSYLINGGSMQLWRLNDTTFNFRTSGNQFVGIGASDGIIVATATTPGLPETFQIVRCPFDKNRVRIKAANGYFVQAIATGEVIADYGEPTRWSDFDASVFLMTTVGQQLQGEYQLCNGYGADKAAPLLREHWSTYIVEDDFKFFASSGLTAVRIPVGWWIASDPSPPAPYVGGSLQALDNAFRWAEKHELGVIVDLHAAPGSQNPWEHSSSRDGTQEWGTTDASIAQTVQVIDFLASRSETNKHHARILSPNPPNDRRYTHARRYATSPRLLAVELLNEPLAPGATLDSLTRYYRDGYAAVRKHAPAAYVVMSNRLSSGNSTELLWFAGRGFPGAVVDVHYYTVFNSLFGNFTAQQNIDFVRTNFSGELAAVTTRDGPLTFVGEWVAEWKVPNATKEEYQKYAAAQMNVYGQATFGWAYWTAKNANNHWDLEWMIRNGYISLKG</sequence>
<feature type="region of interest" description="Disordered" evidence="5">
    <location>
        <begin position="30"/>
        <end position="54"/>
    </location>
</feature>
<dbReference type="OMA" id="TIFEMTI"/>
<dbReference type="GO" id="GO:0051015">
    <property type="term" value="F:actin filament binding"/>
    <property type="evidence" value="ECO:0007669"/>
    <property type="project" value="InterPro"/>
</dbReference>
<dbReference type="SUPFAM" id="SSF50405">
    <property type="entry name" value="Actin-crosslinking proteins"/>
    <property type="match status" value="1"/>
</dbReference>
<dbReference type="STRING" id="4577.A0A1D6FNV3"/>
<dbReference type="Gene3D" id="2.80.10.50">
    <property type="match status" value="2"/>
</dbReference>
<dbReference type="ExpressionAtlas" id="A0A1D6FNV3">
    <property type="expression patterns" value="baseline and differential"/>
</dbReference>
<keyword evidence="3 4" id="KW-0326">Glycosidase</keyword>
<reference evidence="9" key="1">
    <citation type="submission" date="2015-12" db="EMBL/GenBank/DDBJ databases">
        <title>Update maize B73 reference genome by single molecule sequencing technologies.</title>
        <authorList>
            <consortium name="Maize Genome Sequencing Project"/>
            <person name="Ware D."/>
        </authorList>
    </citation>
    <scope>NUCLEOTIDE SEQUENCE</scope>
    <source>
        <tissue evidence="9">Seedling</tissue>
    </source>
</reference>
<dbReference type="FunCoup" id="A0A1D6FNV3">
    <property type="interactions" value="50"/>
</dbReference>
<protein>
    <submittedName>
        <fullName evidence="9">Cellulase containing protein</fullName>
    </submittedName>
</protein>
<dbReference type="Pfam" id="PF00150">
    <property type="entry name" value="Cellulase"/>
    <property type="match status" value="1"/>
</dbReference>
<feature type="signal peptide" evidence="6">
    <location>
        <begin position="1"/>
        <end position="28"/>
    </location>
</feature>
<dbReference type="InterPro" id="IPR008999">
    <property type="entry name" value="Actin-crosslinking"/>
</dbReference>
<gene>
    <name evidence="9" type="ORF">ZEAMMB73_Zm00001d010039</name>
</gene>
<dbReference type="GO" id="GO:0007015">
    <property type="term" value="P:actin filament organization"/>
    <property type="evidence" value="ECO:0007669"/>
    <property type="project" value="InterPro"/>
</dbReference>
<evidence type="ECO:0000256" key="2">
    <source>
        <dbReference type="ARBA" id="ARBA00022801"/>
    </source>
</evidence>
<evidence type="ECO:0000256" key="3">
    <source>
        <dbReference type="ARBA" id="ARBA00023295"/>
    </source>
</evidence>
<feature type="chain" id="PRO_5010804198" evidence="6">
    <location>
        <begin position="29"/>
        <end position="589"/>
    </location>
</feature>
<dbReference type="EMBL" id="CM000784">
    <property type="protein sequence ID" value="AQK93316.1"/>
    <property type="molecule type" value="Genomic_DNA"/>
</dbReference>
<accession>A0A1D6FNV3</accession>
<dbReference type="PROSITE" id="PS00659">
    <property type="entry name" value="GLYCOSYL_HYDROL_F5"/>
    <property type="match status" value="1"/>
</dbReference>
<feature type="domain" description="DUF7910" evidence="8">
    <location>
        <begin position="154"/>
        <end position="250"/>
    </location>
</feature>
<dbReference type="GO" id="GO:0004553">
    <property type="term" value="F:hydrolase activity, hydrolyzing O-glycosyl compounds"/>
    <property type="evidence" value="ECO:0007669"/>
    <property type="project" value="InterPro"/>
</dbReference>
<dbReference type="SUPFAM" id="SSF51445">
    <property type="entry name" value="(Trans)glycosidases"/>
    <property type="match status" value="1"/>
</dbReference>
<dbReference type="InterPro" id="IPR057232">
    <property type="entry name" value="DUF7910"/>
</dbReference>
<keyword evidence="2 4" id="KW-0378">Hydrolase</keyword>
<dbReference type="InParanoid" id="A0A1D6FNV3"/>
<keyword evidence="6" id="KW-0732">Signal</keyword>
<dbReference type="Gene3D" id="3.20.20.80">
    <property type="entry name" value="Glycosidases"/>
    <property type="match status" value="1"/>
</dbReference>
<dbReference type="InterPro" id="IPR010431">
    <property type="entry name" value="Fascin"/>
</dbReference>
<evidence type="ECO:0000256" key="6">
    <source>
        <dbReference type="SAM" id="SignalP"/>
    </source>
</evidence>
<dbReference type="GO" id="GO:0000272">
    <property type="term" value="P:polysaccharide catabolic process"/>
    <property type="evidence" value="ECO:0007669"/>
    <property type="project" value="InterPro"/>
</dbReference>
<feature type="domain" description="DUF7910" evidence="8">
    <location>
        <begin position="88"/>
        <end position="134"/>
    </location>
</feature>
<dbReference type="PANTHER" id="PTHR10551">
    <property type="entry name" value="FASCIN"/>
    <property type="match status" value="1"/>
</dbReference>
<dbReference type="InterPro" id="IPR017853">
    <property type="entry name" value="GH"/>
</dbReference>
<dbReference type="InterPro" id="IPR018087">
    <property type="entry name" value="Glyco_hydro_5_CS"/>
</dbReference>
<dbReference type="Pfam" id="PF25490">
    <property type="entry name" value="DUF7910"/>
    <property type="match status" value="2"/>
</dbReference>
<feature type="compositionally biased region" description="Low complexity" evidence="5">
    <location>
        <begin position="42"/>
        <end position="54"/>
    </location>
</feature>
<proteinExistence type="inferred from homology"/>
<dbReference type="PaxDb" id="4577-GRMZM2G147221_P01"/>
<dbReference type="InterPro" id="IPR001547">
    <property type="entry name" value="Glyco_hydro_5"/>
</dbReference>
<evidence type="ECO:0000256" key="4">
    <source>
        <dbReference type="RuleBase" id="RU361153"/>
    </source>
</evidence>